<dbReference type="AlphaFoldDB" id="A0A644YGZ2"/>
<protein>
    <recommendedName>
        <fullName evidence="2">DUF721 domain-containing protein</fullName>
    </recommendedName>
</protein>
<sequence length="293" mass="33838">MKQIEMTILKIVKSKAGKEKFLLYYLSNNWLEICGANIAKHSKPNRIERGILFVNTDSSAWSHNLLMMKPQLLGKIKQNVSEIGSLRNPDLIIKDIMFFNGTITKKNMQEEKPVEHKLAYSPLLEEEKAEIEKKASQLSDPDIRNIFCRIMQDDKKRKNAVLENFKKQCRKCGVPIMGDDSYCPACERERKSALWLKTAEILHSAPWLSYEECLNYVNCDKMLFSEIKSNIRSKVCLKIAEEGCTAEDKVFATLLELGIEPEKLTDELIEETVERLRRNIYVSSSRGRLRSKE</sequence>
<gene>
    <name evidence="1" type="ORF">SDC9_74280</name>
</gene>
<reference evidence="1" key="1">
    <citation type="submission" date="2019-08" db="EMBL/GenBank/DDBJ databases">
        <authorList>
            <person name="Kucharzyk K."/>
            <person name="Murdoch R.W."/>
            <person name="Higgins S."/>
            <person name="Loffler F."/>
        </authorList>
    </citation>
    <scope>NUCLEOTIDE SEQUENCE</scope>
</reference>
<accession>A0A644YGZ2</accession>
<dbReference type="EMBL" id="VSSQ01005082">
    <property type="protein sequence ID" value="MPM27766.1"/>
    <property type="molecule type" value="Genomic_DNA"/>
</dbReference>
<comment type="caution">
    <text evidence="1">The sequence shown here is derived from an EMBL/GenBank/DDBJ whole genome shotgun (WGS) entry which is preliminary data.</text>
</comment>
<name>A0A644YGZ2_9ZZZZ</name>
<dbReference type="PANTHER" id="PTHR36456:SF1">
    <property type="entry name" value="UPF0232 PROTEIN SCO3875"/>
    <property type="match status" value="1"/>
</dbReference>
<dbReference type="PANTHER" id="PTHR36456">
    <property type="entry name" value="UPF0232 PROTEIN SCO3875"/>
    <property type="match status" value="1"/>
</dbReference>
<proteinExistence type="predicted"/>
<organism evidence="1">
    <name type="scientific">bioreactor metagenome</name>
    <dbReference type="NCBI Taxonomy" id="1076179"/>
    <lineage>
        <taxon>unclassified sequences</taxon>
        <taxon>metagenomes</taxon>
        <taxon>ecological metagenomes</taxon>
    </lineage>
</organism>
<dbReference type="Pfam" id="PF05258">
    <property type="entry name" value="DciA"/>
    <property type="match status" value="1"/>
</dbReference>
<evidence type="ECO:0000313" key="1">
    <source>
        <dbReference type="EMBL" id="MPM27766.1"/>
    </source>
</evidence>
<evidence type="ECO:0008006" key="2">
    <source>
        <dbReference type="Google" id="ProtNLM"/>
    </source>
</evidence>
<dbReference type="InterPro" id="IPR007922">
    <property type="entry name" value="DciA-like"/>
</dbReference>